<evidence type="ECO:0000313" key="1">
    <source>
        <dbReference type="EMBL" id="JAH79929.1"/>
    </source>
</evidence>
<reference evidence="1" key="2">
    <citation type="journal article" date="2015" name="Fish Shellfish Immunol.">
        <title>Early steps in the European eel (Anguilla anguilla)-Vibrio vulnificus interaction in the gills: Role of the RtxA13 toxin.</title>
        <authorList>
            <person name="Callol A."/>
            <person name="Pajuelo D."/>
            <person name="Ebbesson L."/>
            <person name="Teles M."/>
            <person name="MacKenzie S."/>
            <person name="Amaro C."/>
        </authorList>
    </citation>
    <scope>NUCLEOTIDE SEQUENCE</scope>
</reference>
<organism evidence="1">
    <name type="scientific">Anguilla anguilla</name>
    <name type="common">European freshwater eel</name>
    <name type="synonym">Muraena anguilla</name>
    <dbReference type="NCBI Taxonomy" id="7936"/>
    <lineage>
        <taxon>Eukaryota</taxon>
        <taxon>Metazoa</taxon>
        <taxon>Chordata</taxon>
        <taxon>Craniata</taxon>
        <taxon>Vertebrata</taxon>
        <taxon>Euteleostomi</taxon>
        <taxon>Actinopterygii</taxon>
        <taxon>Neopterygii</taxon>
        <taxon>Teleostei</taxon>
        <taxon>Anguilliformes</taxon>
        <taxon>Anguillidae</taxon>
        <taxon>Anguilla</taxon>
    </lineage>
</organism>
<reference evidence="1" key="1">
    <citation type="submission" date="2014-11" db="EMBL/GenBank/DDBJ databases">
        <authorList>
            <person name="Amaro Gonzalez C."/>
        </authorList>
    </citation>
    <scope>NUCLEOTIDE SEQUENCE</scope>
</reference>
<name>A0A0E9VP72_ANGAN</name>
<dbReference type="AlphaFoldDB" id="A0A0E9VP72"/>
<protein>
    <submittedName>
        <fullName evidence="1">Uncharacterized protein</fullName>
    </submittedName>
</protein>
<dbReference type="EMBL" id="GBXM01028648">
    <property type="protein sequence ID" value="JAH79929.1"/>
    <property type="molecule type" value="Transcribed_RNA"/>
</dbReference>
<accession>A0A0E9VP72</accession>
<proteinExistence type="predicted"/>
<sequence>MSWEIKLLSLLTWKQSLETPWSAMCNNKGPLTLQWHNHPIRGDDLRRTPRVMMAMGV</sequence>